<keyword evidence="1" id="KW-0689">Ribosomal protein</keyword>
<sequence length="118" mass="12884">ESVKGVDPKFWRDTHFAKKHKKGLKKRQTNNTKATSTCAEDIEAFVNPNGVKSKIPKGSSHQLNQLAYIAHPKLRKHACTHIAKGLRLCQPKAKSKAQTKAQAVVQALSTKGQGQGSS</sequence>
<reference evidence="1 2" key="1">
    <citation type="submission" date="2019-01" db="EMBL/GenBank/DDBJ databases">
        <authorList>
            <person name="Alioto T."/>
            <person name="Alioto T."/>
        </authorList>
    </citation>
    <scope>NUCLEOTIDE SEQUENCE [LARGE SCALE GENOMIC DNA]</scope>
</reference>
<keyword evidence="1" id="KW-0687">Ribonucleoprotein</keyword>
<feature type="non-terminal residue" evidence="1">
    <location>
        <position position="1"/>
    </location>
</feature>
<evidence type="ECO:0000313" key="1">
    <source>
        <dbReference type="EMBL" id="VFV43113.1"/>
    </source>
</evidence>
<accession>A0A485PFW6</accession>
<keyword evidence="2" id="KW-1185">Reference proteome</keyword>
<name>A0A485PFW6_LYNPA</name>
<evidence type="ECO:0000313" key="2">
    <source>
        <dbReference type="Proteomes" id="UP000386466"/>
    </source>
</evidence>
<protein>
    <submittedName>
        <fullName evidence="1">60s ribosomal protein l29-like</fullName>
    </submittedName>
</protein>
<dbReference type="Proteomes" id="UP000386466">
    <property type="component" value="Unassembled WGS sequence"/>
</dbReference>
<dbReference type="GO" id="GO:0005840">
    <property type="term" value="C:ribosome"/>
    <property type="evidence" value="ECO:0007669"/>
    <property type="project" value="UniProtKB-KW"/>
</dbReference>
<dbReference type="Gene3D" id="6.10.140.1730">
    <property type="match status" value="1"/>
</dbReference>
<organism evidence="1 2">
    <name type="scientific">Lynx pardinus</name>
    <name type="common">Iberian lynx</name>
    <name type="synonym">Felis pardina</name>
    <dbReference type="NCBI Taxonomy" id="191816"/>
    <lineage>
        <taxon>Eukaryota</taxon>
        <taxon>Metazoa</taxon>
        <taxon>Chordata</taxon>
        <taxon>Craniata</taxon>
        <taxon>Vertebrata</taxon>
        <taxon>Euteleostomi</taxon>
        <taxon>Mammalia</taxon>
        <taxon>Eutheria</taxon>
        <taxon>Laurasiatheria</taxon>
        <taxon>Carnivora</taxon>
        <taxon>Feliformia</taxon>
        <taxon>Felidae</taxon>
        <taxon>Felinae</taxon>
        <taxon>Lynx</taxon>
    </lineage>
</organism>
<dbReference type="EMBL" id="CAAGRJ010033401">
    <property type="protein sequence ID" value="VFV43113.1"/>
    <property type="molecule type" value="Genomic_DNA"/>
</dbReference>
<gene>
    <name evidence="1" type="ORF">LYPA_23C011502</name>
</gene>
<proteinExistence type="predicted"/>
<dbReference type="AlphaFoldDB" id="A0A485PFW6"/>